<evidence type="ECO:0000313" key="3">
    <source>
        <dbReference type="Proteomes" id="UP000521199"/>
    </source>
</evidence>
<dbReference type="Proteomes" id="UP000521199">
    <property type="component" value="Unassembled WGS sequence"/>
</dbReference>
<comment type="caution">
    <text evidence="2">The sequence shown here is derived from an EMBL/GenBank/DDBJ whole genome shotgun (WGS) entry which is preliminary data.</text>
</comment>
<organism evidence="2 3">
    <name type="scientific">Chiayiivirga flava</name>
    <dbReference type="NCBI Taxonomy" id="659595"/>
    <lineage>
        <taxon>Bacteria</taxon>
        <taxon>Pseudomonadati</taxon>
        <taxon>Pseudomonadota</taxon>
        <taxon>Gammaproteobacteria</taxon>
        <taxon>Lysobacterales</taxon>
        <taxon>Lysobacteraceae</taxon>
        <taxon>Chiayiivirga</taxon>
    </lineage>
</organism>
<proteinExistence type="predicted"/>
<keyword evidence="3" id="KW-1185">Reference proteome</keyword>
<evidence type="ECO:0000313" key="2">
    <source>
        <dbReference type="EMBL" id="MBB5206487.1"/>
    </source>
</evidence>
<dbReference type="RefSeq" id="WP_183958526.1">
    <property type="nucleotide sequence ID" value="NZ_JACHHP010000001.1"/>
</dbReference>
<dbReference type="AlphaFoldDB" id="A0A7W8D2W1"/>
<reference evidence="2 3" key="1">
    <citation type="submission" date="2020-08" db="EMBL/GenBank/DDBJ databases">
        <title>Genomic Encyclopedia of Type Strains, Phase IV (KMG-IV): sequencing the most valuable type-strain genomes for metagenomic binning, comparative biology and taxonomic classification.</title>
        <authorList>
            <person name="Goeker M."/>
        </authorList>
    </citation>
    <scope>NUCLEOTIDE SEQUENCE [LARGE SCALE GENOMIC DNA]</scope>
    <source>
        <strain evidence="2 3">DSM 24163</strain>
    </source>
</reference>
<evidence type="ECO:0000256" key="1">
    <source>
        <dbReference type="SAM" id="SignalP"/>
    </source>
</evidence>
<dbReference type="EMBL" id="JACHHP010000001">
    <property type="protein sequence ID" value="MBB5206487.1"/>
    <property type="molecule type" value="Genomic_DNA"/>
</dbReference>
<feature type="chain" id="PRO_5030694962" evidence="1">
    <location>
        <begin position="34"/>
        <end position="555"/>
    </location>
</feature>
<keyword evidence="1" id="KW-0732">Signal</keyword>
<feature type="signal peptide" evidence="1">
    <location>
        <begin position="1"/>
        <end position="33"/>
    </location>
</feature>
<sequence>MKSSNITRAAMVAASIPLQAALGLALLPGGATAQTPVWRAVAGENGSVVAPDLPAGTFRDLTDVYVGDAGRDLFGLRVSGPTALEGYWAQRGNRLVRYTQLGNTGALGPGRSGAEAGHVFLSINSGWGGAAPDGQRNFLARASDPAATLAASYGLWRWNGTSNIEVARASTDGVLGPGLGANWVFPNSSGFATARMLNDGRMLIYADVDSPTGADSSLLALHVPGQGNLPCARSGATEPALAPGLVPGDSFLSISAGIARFSVNRAGRIFGRMPVSGSREGIFELCDGAPRAIAVDGEIGPRGPDLAPISAEFTGFYARAPQPSGNTALTFFADWRVPGQGSRAGLFRFDGVANRGIAYTESTGYFGPNWADATWRTFSTDSLSVSHDYAAFVAGLDTADGGDPNGLWRVRAGDRPQLVALIGLTLADYQPEPGRTWRSFEEMVVLSNGDILLQATTNPDNLRDLWLLRDGAAPRRILSPGTPVTVQTTTGTVQVPVSSFSVPADGADYNEGADRWVGADGTLFLAVSTSNYGRLLITTSLAVPNPDVIFIGGFE</sequence>
<name>A0A7W8D2W1_9GAMM</name>
<accession>A0A7W8D2W1</accession>
<gene>
    <name evidence="2" type="ORF">HNQ52_000003</name>
</gene>
<protein>
    <submittedName>
        <fullName evidence="2">Uncharacterized protein</fullName>
    </submittedName>
</protein>